<dbReference type="STRING" id="2017.SAMN05444320_108224"/>
<dbReference type="Pfam" id="PF13796">
    <property type="entry name" value="Sensor"/>
    <property type="match status" value="1"/>
</dbReference>
<dbReference type="Pfam" id="PF07730">
    <property type="entry name" value="HisKA_3"/>
    <property type="match status" value="1"/>
</dbReference>
<evidence type="ECO:0000256" key="8">
    <source>
        <dbReference type="ARBA" id="ARBA00023012"/>
    </source>
</evidence>
<dbReference type="AlphaFoldDB" id="A0A1M5JD78"/>
<proteinExistence type="predicted"/>
<evidence type="ECO:0000256" key="5">
    <source>
        <dbReference type="ARBA" id="ARBA00022741"/>
    </source>
</evidence>
<dbReference type="PANTHER" id="PTHR24421">
    <property type="entry name" value="NITRATE/NITRITE SENSOR PROTEIN NARX-RELATED"/>
    <property type="match status" value="1"/>
</dbReference>
<feature type="domain" description="Putative sensor" evidence="11">
    <location>
        <begin position="24"/>
        <end position="208"/>
    </location>
</feature>
<feature type="transmembrane region" description="Helical" evidence="9">
    <location>
        <begin position="50"/>
        <end position="69"/>
    </location>
</feature>
<evidence type="ECO:0000256" key="1">
    <source>
        <dbReference type="ARBA" id="ARBA00000085"/>
    </source>
</evidence>
<dbReference type="SUPFAM" id="SSF55874">
    <property type="entry name" value="ATPase domain of HSP90 chaperone/DNA topoisomerase II/histidine kinase"/>
    <property type="match status" value="1"/>
</dbReference>
<dbReference type="InterPro" id="IPR050482">
    <property type="entry name" value="Sensor_HK_TwoCompSys"/>
</dbReference>
<reference evidence="12 13" key="1">
    <citation type="submission" date="2016-11" db="EMBL/GenBank/DDBJ databases">
        <authorList>
            <person name="Jaros S."/>
            <person name="Januszkiewicz K."/>
            <person name="Wedrychowicz H."/>
        </authorList>
    </citation>
    <scope>NUCLEOTIDE SEQUENCE [LARGE SCALE GENOMIC DNA]</scope>
    <source>
        <strain evidence="12 13">DSM 44523</strain>
    </source>
</reference>
<dbReference type="InterPro" id="IPR025828">
    <property type="entry name" value="Put_sensor_dom"/>
</dbReference>
<keyword evidence="7" id="KW-0067">ATP-binding</keyword>
<protein>
    <recommendedName>
        <fullName evidence="2">histidine kinase</fullName>
        <ecNumber evidence="2">2.7.13.3</ecNumber>
    </recommendedName>
</protein>
<feature type="transmembrane region" description="Helical" evidence="9">
    <location>
        <begin position="175"/>
        <end position="193"/>
    </location>
</feature>
<evidence type="ECO:0000256" key="3">
    <source>
        <dbReference type="ARBA" id="ARBA00022553"/>
    </source>
</evidence>
<evidence type="ECO:0000256" key="2">
    <source>
        <dbReference type="ARBA" id="ARBA00012438"/>
    </source>
</evidence>
<dbReference type="Proteomes" id="UP000184501">
    <property type="component" value="Unassembled WGS sequence"/>
</dbReference>
<dbReference type="CDD" id="cd16917">
    <property type="entry name" value="HATPase_UhpB-NarQ-NarX-like"/>
    <property type="match status" value="1"/>
</dbReference>
<keyword evidence="4" id="KW-0808">Transferase</keyword>
<evidence type="ECO:0000259" key="10">
    <source>
        <dbReference type="Pfam" id="PF07730"/>
    </source>
</evidence>
<dbReference type="RefSeq" id="WP_073487268.1">
    <property type="nucleotide sequence ID" value="NZ_FQVN01000008.1"/>
</dbReference>
<sequence>MTDTTAPTERSASSRPSALAALAYLLLSFPIGVFWFCLLLPLIVLSAGTTIVWVGVPLFAMTMVVWRGGAQFERLRLRGVGLDVPSPYRPLPSGGLFVRTRALMADPATWRDLAYLVLLFPLSIIEFVLVVALWAMSLGFLTLPVWFRFLPDGTATLFYFGESVGAVFVDSTAEALPWSVFGAAMLLLTVYLGRKVATGHRSLAHSLLRPTKAAELAARAEHLQTSRARGVDAAEAERRRIERDLHDGAQQRLVALAMDLGRAKAKLDKDPGGARELIEEAHVEAKQAIAELRDLARGIYPAVLADRGLDAALSALAARCPVPVHVTVELPQRPPAAVESIAYFTVAEALTNVAKYAEATTAAITVLGATNKVYVEIFDDGRGGATARPGGGLAGLADRAATIDGVVTVDSPPGGPTKIRAELPCVW</sequence>
<keyword evidence="6 12" id="KW-0418">Kinase</keyword>
<dbReference type="InterPro" id="IPR011712">
    <property type="entry name" value="Sig_transdc_His_kin_sub3_dim/P"/>
</dbReference>
<evidence type="ECO:0000256" key="9">
    <source>
        <dbReference type="SAM" id="Phobius"/>
    </source>
</evidence>
<name>A0A1M5JD78_STRHI</name>
<comment type="catalytic activity">
    <reaction evidence="1">
        <text>ATP + protein L-histidine = ADP + protein N-phospho-L-histidine.</text>
        <dbReference type="EC" id="2.7.13.3"/>
    </reaction>
</comment>
<keyword evidence="8" id="KW-0902">Two-component regulatory system</keyword>
<dbReference type="GO" id="GO:0005524">
    <property type="term" value="F:ATP binding"/>
    <property type="evidence" value="ECO:0007669"/>
    <property type="project" value="UniProtKB-KW"/>
</dbReference>
<dbReference type="InterPro" id="IPR036890">
    <property type="entry name" value="HATPase_C_sf"/>
</dbReference>
<keyword evidence="9" id="KW-0812">Transmembrane</keyword>
<keyword evidence="13" id="KW-1185">Reference proteome</keyword>
<evidence type="ECO:0000256" key="4">
    <source>
        <dbReference type="ARBA" id="ARBA00022679"/>
    </source>
</evidence>
<keyword evidence="3" id="KW-0597">Phosphoprotein</keyword>
<keyword evidence="5" id="KW-0547">Nucleotide-binding</keyword>
<dbReference type="Gene3D" id="1.20.5.1930">
    <property type="match status" value="1"/>
</dbReference>
<dbReference type="PANTHER" id="PTHR24421:SF10">
    <property type="entry name" value="NITRATE_NITRITE SENSOR PROTEIN NARQ"/>
    <property type="match status" value="1"/>
</dbReference>
<evidence type="ECO:0000259" key="11">
    <source>
        <dbReference type="Pfam" id="PF13796"/>
    </source>
</evidence>
<keyword evidence="9" id="KW-0472">Membrane</keyword>
<dbReference type="EC" id="2.7.13.3" evidence="2"/>
<dbReference type="GO" id="GO:0016020">
    <property type="term" value="C:membrane"/>
    <property type="evidence" value="ECO:0007669"/>
    <property type="project" value="InterPro"/>
</dbReference>
<dbReference type="GO" id="GO:0000155">
    <property type="term" value="F:phosphorelay sensor kinase activity"/>
    <property type="evidence" value="ECO:0007669"/>
    <property type="project" value="InterPro"/>
</dbReference>
<feature type="transmembrane region" description="Helical" evidence="9">
    <location>
        <begin position="21"/>
        <end position="44"/>
    </location>
</feature>
<feature type="domain" description="Signal transduction histidine kinase subgroup 3 dimerisation and phosphoacceptor" evidence="10">
    <location>
        <begin position="237"/>
        <end position="303"/>
    </location>
</feature>
<keyword evidence="9" id="KW-1133">Transmembrane helix</keyword>
<gene>
    <name evidence="12" type="ORF">SAMN05444320_108224</name>
</gene>
<evidence type="ECO:0000313" key="12">
    <source>
        <dbReference type="EMBL" id="SHG38249.1"/>
    </source>
</evidence>
<accession>A0A1M5JD78</accession>
<dbReference type="EMBL" id="FQVN01000008">
    <property type="protein sequence ID" value="SHG38249.1"/>
    <property type="molecule type" value="Genomic_DNA"/>
</dbReference>
<evidence type="ECO:0000256" key="7">
    <source>
        <dbReference type="ARBA" id="ARBA00022840"/>
    </source>
</evidence>
<dbReference type="OrthoDB" id="5242012at2"/>
<evidence type="ECO:0000256" key="6">
    <source>
        <dbReference type="ARBA" id="ARBA00022777"/>
    </source>
</evidence>
<feature type="transmembrane region" description="Helical" evidence="9">
    <location>
        <begin position="113"/>
        <end position="136"/>
    </location>
</feature>
<dbReference type="GO" id="GO:0046983">
    <property type="term" value="F:protein dimerization activity"/>
    <property type="evidence" value="ECO:0007669"/>
    <property type="project" value="InterPro"/>
</dbReference>
<evidence type="ECO:0000313" key="13">
    <source>
        <dbReference type="Proteomes" id="UP000184501"/>
    </source>
</evidence>
<dbReference type="Gene3D" id="3.30.565.10">
    <property type="entry name" value="Histidine kinase-like ATPase, C-terminal domain"/>
    <property type="match status" value="1"/>
</dbReference>
<organism evidence="12 13">
    <name type="scientific">Streptoalloteichus hindustanus</name>
    <dbReference type="NCBI Taxonomy" id="2017"/>
    <lineage>
        <taxon>Bacteria</taxon>
        <taxon>Bacillati</taxon>
        <taxon>Actinomycetota</taxon>
        <taxon>Actinomycetes</taxon>
        <taxon>Pseudonocardiales</taxon>
        <taxon>Pseudonocardiaceae</taxon>
        <taxon>Streptoalloteichus</taxon>
    </lineage>
</organism>